<evidence type="ECO:0000256" key="1">
    <source>
        <dbReference type="SAM" id="MobiDB-lite"/>
    </source>
</evidence>
<accession>A0AAD9Z0N7</accession>
<feature type="region of interest" description="Disordered" evidence="1">
    <location>
        <begin position="190"/>
        <end position="240"/>
    </location>
</feature>
<keyword evidence="3" id="KW-1185">Reference proteome</keyword>
<protein>
    <submittedName>
        <fullName evidence="2">Uncharacterized protein</fullName>
    </submittedName>
</protein>
<dbReference type="AlphaFoldDB" id="A0AAD9Z0N7"/>
<proteinExistence type="predicted"/>
<dbReference type="EMBL" id="JASNWA010000009">
    <property type="protein sequence ID" value="KAK3169351.1"/>
    <property type="molecule type" value="Genomic_DNA"/>
</dbReference>
<feature type="compositionally biased region" description="Polar residues" evidence="1">
    <location>
        <begin position="190"/>
        <end position="202"/>
    </location>
</feature>
<feature type="compositionally biased region" description="Polar residues" evidence="1">
    <location>
        <begin position="52"/>
        <end position="66"/>
    </location>
</feature>
<feature type="compositionally biased region" description="Low complexity" evidence="1">
    <location>
        <begin position="216"/>
        <end position="240"/>
    </location>
</feature>
<gene>
    <name evidence="2" type="ORF">OEA41_008734</name>
</gene>
<name>A0AAD9Z0N7_9LECA</name>
<feature type="region of interest" description="Disordered" evidence="1">
    <location>
        <begin position="1"/>
        <end position="113"/>
    </location>
</feature>
<feature type="compositionally biased region" description="Polar residues" evidence="1">
    <location>
        <begin position="19"/>
        <end position="33"/>
    </location>
</feature>
<dbReference type="Proteomes" id="UP001276659">
    <property type="component" value="Unassembled WGS sequence"/>
</dbReference>
<comment type="caution">
    <text evidence="2">The sequence shown here is derived from an EMBL/GenBank/DDBJ whole genome shotgun (WGS) entry which is preliminary data.</text>
</comment>
<sequence>MASTADQGSPEESAGASGTPPSSTDMANTNENAGSGPPMAGNGSPLPLAAPTASNGIPSSSENADSGTIAPPPTGGSPGADKGLPGSSESGDNALPAAGSGNPGSPISAGSPGVCGPHTTVMMTTEYTVTITQAAEAGNLAGTTNAAQRLRRLPSNGAVPSSLAANAFTGRRRTKCSKATRTVVASASSGIGNLYGNGTQDSPLEKVAIPPKVPGSSPQEAATQSPSPAASTSQSNSMNTTSNVNGEFWAGATLGTLIRMANVPNRVFYDYDCTTVKDPFKTLGDAGVNAVRVEAIRGQCLGPTKFVNNASTLSE</sequence>
<evidence type="ECO:0000313" key="2">
    <source>
        <dbReference type="EMBL" id="KAK3169351.1"/>
    </source>
</evidence>
<reference evidence="2" key="1">
    <citation type="submission" date="2022-11" db="EMBL/GenBank/DDBJ databases">
        <title>Chromosomal genome sequence assembly and mating type (MAT) locus characterization of the leprose asexual lichenized fungus Lepraria neglecta (Nyl.) Erichsen.</title>
        <authorList>
            <person name="Allen J.L."/>
            <person name="Pfeffer B."/>
        </authorList>
    </citation>
    <scope>NUCLEOTIDE SEQUENCE</scope>
    <source>
        <strain evidence="2">Allen 5258</strain>
    </source>
</reference>
<organism evidence="2 3">
    <name type="scientific">Lepraria neglecta</name>
    <dbReference type="NCBI Taxonomy" id="209136"/>
    <lineage>
        <taxon>Eukaryota</taxon>
        <taxon>Fungi</taxon>
        <taxon>Dikarya</taxon>
        <taxon>Ascomycota</taxon>
        <taxon>Pezizomycotina</taxon>
        <taxon>Lecanoromycetes</taxon>
        <taxon>OSLEUM clade</taxon>
        <taxon>Lecanoromycetidae</taxon>
        <taxon>Lecanorales</taxon>
        <taxon>Lecanorineae</taxon>
        <taxon>Stereocaulaceae</taxon>
        <taxon>Lepraria</taxon>
    </lineage>
</organism>
<evidence type="ECO:0000313" key="3">
    <source>
        <dbReference type="Proteomes" id="UP001276659"/>
    </source>
</evidence>